<dbReference type="AlphaFoldDB" id="A0A840VBC5"/>
<sequence length="114" mass="12775">MPPGGLAEAESLALLDSQANDAIRLFNEKKYGEAEALSLKVLDLAPNHRLALRVLFEIRKAQQRHSAAEALGARLAALPGPARPRPAPRRIRSTRNIWWGRGGMRTRWPRPPRR</sequence>
<organism evidence="1 2">
    <name type="scientific">Acidocella aromatica</name>
    <dbReference type="NCBI Taxonomy" id="1303579"/>
    <lineage>
        <taxon>Bacteria</taxon>
        <taxon>Pseudomonadati</taxon>
        <taxon>Pseudomonadota</taxon>
        <taxon>Alphaproteobacteria</taxon>
        <taxon>Acetobacterales</taxon>
        <taxon>Acidocellaceae</taxon>
        <taxon>Acidocella</taxon>
    </lineage>
</organism>
<dbReference type="EMBL" id="JACHFJ010000005">
    <property type="protein sequence ID" value="MBB5373198.1"/>
    <property type="molecule type" value="Genomic_DNA"/>
</dbReference>
<name>A0A840VBC5_9PROT</name>
<keyword evidence="2" id="KW-1185">Reference proteome</keyword>
<reference evidence="1 2" key="1">
    <citation type="submission" date="2020-08" db="EMBL/GenBank/DDBJ databases">
        <title>Genomic Encyclopedia of Type Strains, Phase IV (KMG-IV): sequencing the most valuable type-strain genomes for metagenomic binning, comparative biology and taxonomic classification.</title>
        <authorList>
            <person name="Goeker M."/>
        </authorList>
    </citation>
    <scope>NUCLEOTIDE SEQUENCE [LARGE SCALE GENOMIC DNA]</scope>
    <source>
        <strain evidence="1 2">DSM 27026</strain>
    </source>
</reference>
<dbReference type="RefSeq" id="WP_183266217.1">
    <property type="nucleotide sequence ID" value="NZ_JACHFJ010000005.1"/>
</dbReference>
<evidence type="ECO:0008006" key="3">
    <source>
        <dbReference type="Google" id="ProtNLM"/>
    </source>
</evidence>
<protein>
    <recommendedName>
        <fullName evidence="3">Tetratricopeptide repeat protein</fullName>
    </recommendedName>
</protein>
<gene>
    <name evidence="1" type="ORF">HNP71_001457</name>
</gene>
<dbReference type="Proteomes" id="UP000553706">
    <property type="component" value="Unassembled WGS sequence"/>
</dbReference>
<evidence type="ECO:0000313" key="2">
    <source>
        <dbReference type="Proteomes" id="UP000553706"/>
    </source>
</evidence>
<proteinExistence type="predicted"/>
<comment type="caution">
    <text evidence="1">The sequence shown here is derived from an EMBL/GenBank/DDBJ whole genome shotgun (WGS) entry which is preliminary data.</text>
</comment>
<evidence type="ECO:0000313" key="1">
    <source>
        <dbReference type="EMBL" id="MBB5373198.1"/>
    </source>
</evidence>
<accession>A0A840VBC5</accession>